<dbReference type="InterPro" id="IPR036318">
    <property type="entry name" value="FAD-bd_PCMH-like_sf"/>
</dbReference>
<dbReference type="PANTHER" id="PTHR42659:SF2">
    <property type="entry name" value="XANTHINE DEHYDROGENASE SUBUNIT C-RELATED"/>
    <property type="match status" value="1"/>
</dbReference>
<keyword evidence="3" id="KW-0560">Oxidoreductase</keyword>
<dbReference type="PROSITE" id="PS51387">
    <property type="entry name" value="FAD_PCMH"/>
    <property type="match status" value="1"/>
</dbReference>
<evidence type="ECO:0000313" key="5">
    <source>
        <dbReference type="EMBL" id="MFC3673341.1"/>
    </source>
</evidence>
<dbReference type="SUPFAM" id="SSF55447">
    <property type="entry name" value="CO dehydrogenase flavoprotein C-terminal domain-like"/>
    <property type="match status" value="1"/>
</dbReference>
<evidence type="ECO:0000313" key="6">
    <source>
        <dbReference type="Proteomes" id="UP001595683"/>
    </source>
</evidence>
<dbReference type="RefSeq" id="WP_191325190.1">
    <property type="nucleotide sequence ID" value="NZ_BMZP01000015.1"/>
</dbReference>
<sequence>MKAAPFDYLEAGSADEAVCLLGEAGSDAAVLAGGQTLMPLLALRMTSPTVLIDINPADDMAGITHTGHGLRIGARTRQADALHDPFVARHLPILGEALGHVGHYQTRARGTVGGSIALGEPAAEQPAVAVALGASIELRSTRGTRQVPAREFYLAPYATARAEDEVVIAIHFPAWPAASRAVFQEVARRRGDFALVGLVMLLDVQDTRVERAGIAWFGMGPTPVAATTAEQALTGATIADIDPRELAQLALAQVEPPEDLHASAHYRRTVAARIFERRFRTLTEKVAA</sequence>
<dbReference type="EMBL" id="JBHRYE010000042">
    <property type="protein sequence ID" value="MFC3673341.1"/>
    <property type="molecule type" value="Genomic_DNA"/>
</dbReference>
<evidence type="ECO:0000256" key="1">
    <source>
        <dbReference type="ARBA" id="ARBA00022630"/>
    </source>
</evidence>
<dbReference type="Gene3D" id="3.30.43.10">
    <property type="entry name" value="Uridine Diphospho-n-acetylenolpyruvylglucosamine Reductase, domain 2"/>
    <property type="match status" value="1"/>
</dbReference>
<dbReference type="SUPFAM" id="SSF56176">
    <property type="entry name" value="FAD-binding/transporter-associated domain-like"/>
    <property type="match status" value="1"/>
</dbReference>
<gene>
    <name evidence="5" type="ORF">ACFOOT_18110</name>
</gene>
<dbReference type="InterPro" id="IPR051312">
    <property type="entry name" value="Diverse_Substr_Oxidored"/>
</dbReference>
<dbReference type="SMART" id="SM01092">
    <property type="entry name" value="CO_deh_flav_C"/>
    <property type="match status" value="1"/>
</dbReference>
<proteinExistence type="predicted"/>
<keyword evidence="2" id="KW-0274">FAD</keyword>
<dbReference type="Proteomes" id="UP001595683">
    <property type="component" value="Unassembled WGS sequence"/>
</dbReference>
<accession>A0ABV7V913</accession>
<dbReference type="InterPro" id="IPR002346">
    <property type="entry name" value="Mopterin_DH_FAD-bd"/>
</dbReference>
<comment type="caution">
    <text evidence="5">The sequence shown here is derived from an EMBL/GenBank/DDBJ whole genome shotgun (WGS) entry which is preliminary data.</text>
</comment>
<dbReference type="Gene3D" id="3.30.465.10">
    <property type="match status" value="1"/>
</dbReference>
<evidence type="ECO:0000256" key="3">
    <source>
        <dbReference type="ARBA" id="ARBA00023002"/>
    </source>
</evidence>
<dbReference type="InterPro" id="IPR016166">
    <property type="entry name" value="FAD-bd_PCMH"/>
</dbReference>
<dbReference type="InterPro" id="IPR016169">
    <property type="entry name" value="FAD-bd_PCMH_sub2"/>
</dbReference>
<organism evidence="5 6">
    <name type="scientific">Novosphingobium pokkalii</name>
    <dbReference type="NCBI Taxonomy" id="1770194"/>
    <lineage>
        <taxon>Bacteria</taxon>
        <taxon>Pseudomonadati</taxon>
        <taxon>Pseudomonadota</taxon>
        <taxon>Alphaproteobacteria</taxon>
        <taxon>Sphingomonadales</taxon>
        <taxon>Sphingomonadaceae</taxon>
        <taxon>Novosphingobium</taxon>
    </lineage>
</organism>
<dbReference type="Pfam" id="PF00941">
    <property type="entry name" value="FAD_binding_5"/>
    <property type="match status" value="1"/>
</dbReference>
<dbReference type="Gene3D" id="3.30.390.50">
    <property type="entry name" value="CO dehydrogenase flavoprotein, C-terminal domain"/>
    <property type="match status" value="1"/>
</dbReference>
<dbReference type="InterPro" id="IPR005107">
    <property type="entry name" value="CO_DH_flav_C"/>
</dbReference>
<dbReference type="Pfam" id="PF03450">
    <property type="entry name" value="CO_deh_flav_C"/>
    <property type="match status" value="1"/>
</dbReference>
<keyword evidence="1" id="KW-0285">Flavoprotein</keyword>
<name>A0ABV7V913_9SPHN</name>
<evidence type="ECO:0000259" key="4">
    <source>
        <dbReference type="PROSITE" id="PS51387"/>
    </source>
</evidence>
<dbReference type="InterPro" id="IPR016167">
    <property type="entry name" value="FAD-bd_PCMH_sub1"/>
</dbReference>
<reference evidence="6" key="1">
    <citation type="journal article" date="2019" name="Int. J. Syst. Evol. Microbiol.">
        <title>The Global Catalogue of Microorganisms (GCM) 10K type strain sequencing project: providing services to taxonomists for standard genome sequencing and annotation.</title>
        <authorList>
            <consortium name="The Broad Institute Genomics Platform"/>
            <consortium name="The Broad Institute Genome Sequencing Center for Infectious Disease"/>
            <person name="Wu L."/>
            <person name="Ma J."/>
        </authorList>
    </citation>
    <scope>NUCLEOTIDE SEQUENCE [LARGE SCALE GENOMIC DNA]</scope>
    <source>
        <strain evidence="6">KCTC 42224</strain>
    </source>
</reference>
<dbReference type="PANTHER" id="PTHR42659">
    <property type="entry name" value="XANTHINE DEHYDROGENASE SUBUNIT C-RELATED"/>
    <property type="match status" value="1"/>
</dbReference>
<evidence type="ECO:0000256" key="2">
    <source>
        <dbReference type="ARBA" id="ARBA00022827"/>
    </source>
</evidence>
<keyword evidence="6" id="KW-1185">Reference proteome</keyword>
<feature type="domain" description="FAD-binding PCMH-type" evidence="4">
    <location>
        <begin position="1"/>
        <end position="177"/>
    </location>
</feature>
<protein>
    <submittedName>
        <fullName evidence="5">FAD binding domain-containing protein</fullName>
    </submittedName>
</protein>
<dbReference type="InterPro" id="IPR036683">
    <property type="entry name" value="CO_DH_flav_C_dom_sf"/>
</dbReference>